<dbReference type="Pfam" id="PF20009">
    <property type="entry name" value="GEVED"/>
    <property type="match status" value="1"/>
</dbReference>
<proteinExistence type="predicted"/>
<feature type="domain" description="GEVED" evidence="2">
    <location>
        <begin position="408"/>
        <end position="485"/>
    </location>
</feature>
<evidence type="ECO:0000313" key="3">
    <source>
        <dbReference type="EMBL" id="CAF1108339.1"/>
    </source>
</evidence>
<organism evidence="3 5">
    <name type="scientific">Didymodactylos carnosus</name>
    <dbReference type="NCBI Taxonomy" id="1234261"/>
    <lineage>
        <taxon>Eukaryota</taxon>
        <taxon>Metazoa</taxon>
        <taxon>Spiralia</taxon>
        <taxon>Gnathifera</taxon>
        <taxon>Rotifera</taxon>
        <taxon>Eurotatoria</taxon>
        <taxon>Bdelloidea</taxon>
        <taxon>Philodinida</taxon>
        <taxon>Philodinidae</taxon>
        <taxon>Didymodactylos</taxon>
    </lineage>
</organism>
<feature type="non-terminal residue" evidence="3">
    <location>
        <position position="496"/>
    </location>
</feature>
<evidence type="ECO:0000313" key="4">
    <source>
        <dbReference type="EMBL" id="CAF3874146.1"/>
    </source>
</evidence>
<feature type="compositionally biased region" description="Low complexity" evidence="1">
    <location>
        <begin position="88"/>
        <end position="245"/>
    </location>
</feature>
<dbReference type="InterPro" id="IPR045474">
    <property type="entry name" value="GEVED"/>
</dbReference>
<accession>A0A8S2E1H1</accession>
<comment type="caution">
    <text evidence="3">The sequence shown here is derived from an EMBL/GenBank/DDBJ whole genome shotgun (WGS) entry which is preliminary data.</text>
</comment>
<evidence type="ECO:0000313" key="5">
    <source>
        <dbReference type="Proteomes" id="UP000677228"/>
    </source>
</evidence>
<evidence type="ECO:0000259" key="2">
    <source>
        <dbReference type="Pfam" id="PF20009"/>
    </source>
</evidence>
<dbReference type="EMBL" id="CAJOBA010012222">
    <property type="protein sequence ID" value="CAF3874146.1"/>
    <property type="molecule type" value="Genomic_DNA"/>
</dbReference>
<reference evidence="3" key="1">
    <citation type="submission" date="2021-02" db="EMBL/GenBank/DDBJ databases">
        <authorList>
            <person name="Nowell W R."/>
        </authorList>
    </citation>
    <scope>NUCLEOTIDE SEQUENCE</scope>
</reference>
<feature type="region of interest" description="Disordered" evidence="1">
    <location>
        <begin position="88"/>
        <end position="247"/>
    </location>
</feature>
<sequence>TTTATTTTITTATATTTTTTTATTIATTTTTISFITSVGVTISTSTTPSASVEATLIASSTTTETTSTTTTTSTSVTTTTITTRDTISNTTTKSSSMSTTTESSSTTTATDSTSTTTTAQTTSTTTGTTTPTSTTAKSTLTTSTTTTSVATTTTTETTSTMPTTSTTASTISTSTTSTTTITDTSTTSTSTTSTTTTTETTSTMSTTSTTASTISTSTTSTTSTTTTTDTSTTSTSTTSTTTTTTPTPPIAVSSNVSFCGCSNFILSLTSISFNTTNAIYQWESSLTGQNIWYNISTPSATSSLLVASQASSTDYRCQIFVLFPSLMNLISSIVTVTNAFCAPRVVSCAAGDTVNDFVLMGEVGTLIYDLATGCAANSYDNRTNESVSLAGNMSYVALVSSLFSGDKFSVWIDFDDNCVFDSSEIVANRSLNATRDTPVIVSIPPIGLVAKTGVHRMRATLSFIYVPSPCSLNNTLGETHDYAVNILTYTRKLYHR</sequence>
<protein>
    <recommendedName>
        <fullName evidence="2">GEVED domain-containing protein</fullName>
    </recommendedName>
</protein>
<evidence type="ECO:0000256" key="1">
    <source>
        <dbReference type="SAM" id="MobiDB-lite"/>
    </source>
</evidence>
<name>A0A8S2E1H1_9BILA</name>
<gene>
    <name evidence="3" type="ORF">OVA965_LOCUS19638</name>
    <name evidence="4" type="ORF">TMI583_LOCUS19755</name>
</gene>
<dbReference type="Proteomes" id="UP000682733">
    <property type="component" value="Unassembled WGS sequence"/>
</dbReference>
<dbReference type="AlphaFoldDB" id="A0A8S2E1H1"/>
<dbReference type="EMBL" id="CAJNOK010010178">
    <property type="protein sequence ID" value="CAF1108339.1"/>
    <property type="molecule type" value="Genomic_DNA"/>
</dbReference>
<dbReference type="Proteomes" id="UP000677228">
    <property type="component" value="Unassembled WGS sequence"/>
</dbReference>